<dbReference type="AlphaFoldDB" id="A0A3P7QKQ6"/>
<evidence type="ECO:0000313" key="1">
    <source>
        <dbReference type="EMBL" id="VDN31516.1"/>
    </source>
</evidence>
<reference evidence="1 2" key="1">
    <citation type="submission" date="2018-11" db="EMBL/GenBank/DDBJ databases">
        <authorList>
            <consortium name="Pathogen Informatics"/>
        </authorList>
    </citation>
    <scope>NUCLEOTIDE SEQUENCE [LARGE SCALE GENOMIC DNA]</scope>
</reference>
<name>A0A3P7QKQ6_DIBLA</name>
<evidence type="ECO:0000313" key="2">
    <source>
        <dbReference type="Proteomes" id="UP000281553"/>
    </source>
</evidence>
<accession>A0A3P7QKQ6</accession>
<dbReference type="PANTHER" id="PTHR21301:SF10">
    <property type="entry name" value="REVERSE TRANSCRIPTASE DOMAIN-CONTAINING PROTEIN"/>
    <property type="match status" value="1"/>
</dbReference>
<dbReference type="PANTHER" id="PTHR21301">
    <property type="entry name" value="REVERSE TRANSCRIPTASE"/>
    <property type="match status" value="1"/>
</dbReference>
<proteinExistence type="predicted"/>
<organism evidence="1 2">
    <name type="scientific">Dibothriocephalus latus</name>
    <name type="common">Fish tapeworm</name>
    <name type="synonym">Diphyllobothrium latum</name>
    <dbReference type="NCBI Taxonomy" id="60516"/>
    <lineage>
        <taxon>Eukaryota</taxon>
        <taxon>Metazoa</taxon>
        <taxon>Spiralia</taxon>
        <taxon>Lophotrochozoa</taxon>
        <taxon>Platyhelminthes</taxon>
        <taxon>Cestoda</taxon>
        <taxon>Eucestoda</taxon>
        <taxon>Diphyllobothriidea</taxon>
        <taxon>Diphyllobothriidae</taxon>
        <taxon>Dibothriocephalus</taxon>
    </lineage>
</organism>
<dbReference type="EMBL" id="UYRU01080943">
    <property type="protein sequence ID" value="VDN31516.1"/>
    <property type="molecule type" value="Genomic_DNA"/>
</dbReference>
<protein>
    <submittedName>
        <fullName evidence="1">Uncharacterized protein</fullName>
    </submittedName>
</protein>
<sequence length="179" mass="19938">MARAQVHKEGVPLRPIVSLKYNQTYGLAKWLFRRLKFVTSEAEATVRASAQSLEKLKGDLAVDTVDLLLRSEYNETKNRLGRAQILQLLQFCLKTYFTFDGTIYEQVKWTPMGSPISGFIADEVRPAHGEGTRHVLGSLLWPSQSAQGGCSSPAHRITEKHSNVPTGQMAISAPQIRDL</sequence>
<gene>
    <name evidence="1" type="ORF">DILT_LOCUS15769</name>
</gene>
<dbReference type="Proteomes" id="UP000281553">
    <property type="component" value="Unassembled WGS sequence"/>
</dbReference>
<dbReference type="OrthoDB" id="6237552at2759"/>
<keyword evidence="2" id="KW-1185">Reference proteome</keyword>